<dbReference type="KEGG" id="sphk:SKP52_03585"/>
<dbReference type="GO" id="GO:0009279">
    <property type="term" value="C:cell outer membrane"/>
    <property type="evidence" value="ECO:0007669"/>
    <property type="project" value="TreeGrafter"/>
</dbReference>
<evidence type="ECO:0000313" key="2">
    <source>
        <dbReference type="EMBL" id="AJA07646.1"/>
    </source>
</evidence>
<dbReference type="InterPro" id="IPR000015">
    <property type="entry name" value="Fimb_usher"/>
</dbReference>
<evidence type="ECO:0000256" key="1">
    <source>
        <dbReference type="SAM" id="SignalP"/>
    </source>
</evidence>
<organism evidence="2 3">
    <name type="scientific">Sphingopyxis fribergensis</name>
    <dbReference type="NCBI Taxonomy" id="1515612"/>
    <lineage>
        <taxon>Bacteria</taxon>
        <taxon>Pseudomonadati</taxon>
        <taxon>Pseudomonadota</taxon>
        <taxon>Alphaproteobacteria</taxon>
        <taxon>Sphingomonadales</taxon>
        <taxon>Sphingomonadaceae</taxon>
        <taxon>Sphingopyxis</taxon>
    </lineage>
</organism>
<dbReference type="PANTHER" id="PTHR30451:SF5">
    <property type="entry name" value="SLR0019 PROTEIN"/>
    <property type="match status" value="1"/>
</dbReference>
<dbReference type="GO" id="GO:0015473">
    <property type="term" value="F:fimbrial usher porin activity"/>
    <property type="evidence" value="ECO:0007669"/>
    <property type="project" value="InterPro"/>
</dbReference>
<dbReference type="STRING" id="1515612.SKP52_03585"/>
<accession>A0A0A7PC28</accession>
<dbReference type="AlphaFoldDB" id="A0A0A7PC28"/>
<feature type="chain" id="PRO_5002030615" evidence="1">
    <location>
        <begin position="23"/>
        <end position="824"/>
    </location>
</feature>
<dbReference type="Proteomes" id="UP000030907">
    <property type="component" value="Chromosome"/>
</dbReference>
<keyword evidence="1" id="KW-0732">Signal</keyword>
<dbReference type="HOGENOM" id="CLU_018476_0_0_5"/>
<reference evidence="2 3" key="1">
    <citation type="journal article" date="2015" name="Int. J. Syst. Evol. Microbiol.">
        <title>Description of Sphingopyxis fribergensis sp. nov. - a soil bacterium with the ability to degrade styrene and phenylacetic acid.</title>
        <authorList>
            <person name="Oelschlagel M."/>
            <person name="Ruckert C."/>
            <person name="Kalinowski J."/>
            <person name="Schmidt G."/>
            <person name="Schlomann M."/>
            <person name="Tischler D."/>
        </authorList>
    </citation>
    <scope>NUCLEOTIDE SEQUENCE [LARGE SCALE GENOMIC DNA]</scope>
    <source>
        <strain evidence="2 3">Kp5.2</strain>
    </source>
</reference>
<proteinExistence type="predicted"/>
<evidence type="ECO:0000313" key="3">
    <source>
        <dbReference type="Proteomes" id="UP000030907"/>
    </source>
</evidence>
<sequence length="824" mass="88397">MIRYCSSITLALVALQSPHAYAAMQDQGPPAPPAATPPAAATAQRWTQLQLPLVRNGQLSGDIIAEVTPDGQVRYERASLLERLTPYLSPSARETFGASFAQAAFLTSAELEAAGVFLRYNPALLEVAIERIDPNLAAVQTLGPVINESRVPVTRQPEDFSAYLNVVGDFRLEDFKTFEDPGVLVFGAARFRGVVVEFDGGYDRSITGGEGSGFYRRSARAVYDEVDKLRRWSAGDLQLSGIPVISGALLGGVAVEKGRRVFSGGGPVTQLGSQQILLDRDATVEVMVDGQQVQTLQLAAGPYDLSQLTSQYGGRNAQLFVTDVTGRRQLASFDPFFDPVDLGSGEDEYSAGIGFVARAFEASPKYGGLPAFSGFYRRGMTNRLLLGGALQLSEDVQVAGAEMVVSPNKIPGRIEFSGAISTGDDFGYSLRGAYSLQVGTGMQGRQFSISADYRNKGFQTLTDAIAGDRFETLNVTANYAQSIGEQTTLVAGANWFQRPGFNSSHSVYADVIHRTEKFRVTAGVEYGKGLNENNFGVRLGLTVPLGRRTRAEANYNSRREQARAFVTRSYEDRVGSFGYDVGIRKSKNDATVDAIANYVGNRFYARGSVTSGGPGFGDIDERQQARLQLGTSIAFAGGDVAIGRPINDSFVIAKPHESADPGQVVLGRSIQDKRFDALSGALGPALGGRLQSYTRQNVIYDLMNGPVGYDIGAGIDTVEPPYRSGYKITVGSDANVTAYGVLKIEGAPASLVAGSISSTDDEAFTSQPFFTNSVGRFAIMGLRPGKTYQVRLTEPAASYTIEVPAKSEPLYQLGEILITPPTAK</sequence>
<feature type="signal peptide" evidence="1">
    <location>
        <begin position="1"/>
        <end position="22"/>
    </location>
</feature>
<gene>
    <name evidence="2" type="ORF">SKP52_03585</name>
</gene>
<dbReference type="GO" id="GO:0009297">
    <property type="term" value="P:pilus assembly"/>
    <property type="evidence" value="ECO:0007669"/>
    <property type="project" value="InterPro"/>
</dbReference>
<name>A0A0A7PC28_9SPHN</name>
<dbReference type="PANTHER" id="PTHR30451">
    <property type="entry name" value="OUTER MEMBRANE USHER PROTEIN"/>
    <property type="match status" value="1"/>
</dbReference>
<dbReference type="EMBL" id="CP009122">
    <property type="protein sequence ID" value="AJA07646.1"/>
    <property type="molecule type" value="Genomic_DNA"/>
</dbReference>
<protein>
    <submittedName>
        <fullName evidence="2">Putative secreted protein</fullName>
    </submittedName>
</protein>
<keyword evidence="3" id="KW-1185">Reference proteome</keyword>